<accession>A0AB34JBQ7</accession>
<protein>
    <submittedName>
        <fullName evidence="2">Uncharacterized protein</fullName>
    </submittedName>
</protein>
<sequence>MMAVACALLIGATHGLRTAPHRLPQRVSSRSFEDPLRLNDWRPSMRPRHVLKGTATTLMVPFLFDADVVRAEAQPIAKLDPMLSLDPTTFQPVCPTSDGFYRLAQGIVTNVVGAAAFKEYAPLIAGGLLRVRLELCVVESFYYEAILPFIRENGLTWVLPLHETVETFLAGTIFAVATNFILIGSTKILTVLITYTDFFIGFPFRTIGGFGWRALEDKATELDKGSQAEPESRPWWRGKPARVSPPIEKVIEANSKTNLDKSQLAIWGGLLGFGKLSGGIRQAAEAIDLFVGRYLLLTTFAYVGIKFIHFKIWDPVPF</sequence>
<evidence type="ECO:0000256" key="1">
    <source>
        <dbReference type="SAM" id="SignalP"/>
    </source>
</evidence>
<proteinExistence type="predicted"/>
<feature type="signal peptide" evidence="1">
    <location>
        <begin position="1"/>
        <end position="15"/>
    </location>
</feature>
<keyword evidence="1" id="KW-0732">Signal</keyword>
<keyword evidence="3" id="KW-1185">Reference proteome</keyword>
<dbReference type="Proteomes" id="UP001515480">
    <property type="component" value="Unassembled WGS sequence"/>
</dbReference>
<evidence type="ECO:0000313" key="3">
    <source>
        <dbReference type="Proteomes" id="UP001515480"/>
    </source>
</evidence>
<organism evidence="2 3">
    <name type="scientific">Prymnesium parvum</name>
    <name type="common">Toxic golden alga</name>
    <dbReference type="NCBI Taxonomy" id="97485"/>
    <lineage>
        <taxon>Eukaryota</taxon>
        <taxon>Haptista</taxon>
        <taxon>Haptophyta</taxon>
        <taxon>Prymnesiophyceae</taxon>
        <taxon>Prymnesiales</taxon>
        <taxon>Prymnesiaceae</taxon>
        <taxon>Prymnesium</taxon>
    </lineage>
</organism>
<feature type="chain" id="PRO_5044232896" evidence="1">
    <location>
        <begin position="16"/>
        <end position="318"/>
    </location>
</feature>
<name>A0AB34JBQ7_PRYPA</name>
<gene>
    <name evidence="2" type="ORF">AB1Y20_022957</name>
</gene>
<dbReference type="AlphaFoldDB" id="A0AB34JBQ7"/>
<reference evidence="2 3" key="1">
    <citation type="journal article" date="2024" name="Science">
        <title>Giant polyketide synthase enzymes in the biosynthesis of giant marine polyether toxins.</title>
        <authorList>
            <person name="Fallon T.R."/>
            <person name="Shende V.V."/>
            <person name="Wierzbicki I.H."/>
            <person name="Pendleton A.L."/>
            <person name="Watervoot N.F."/>
            <person name="Auber R.P."/>
            <person name="Gonzalez D.J."/>
            <person name="Wisecaver J.H."/>
            <person name="Moore B.S."/>
        </authorList>
    </citation>
    <scope>NUCLEOTIDE SEQUENCE [LARGE SCALE GENOMIC DNA]</scope>
    <source>
        <strain evidence="2 3">12B1</strain>
    </source>
</reference>
<dbReference type="EMBL" id="JBGBPQ010000009">
    <property type="protein sequence ID" value="KAL1519435.1"/>
    <property type="molecule type" value="Genomic_DNA"/>
</dbReference>
<comment type="caution">
    <text evidence="2">The sequence shown here is derived from an EMBL/GenBank/DDBJ whole genome shotgun (WGS) entry which is preliminary data.</text>
</comment>
<evidence type="ECO:0000313" key="2">
    <source>
        <dbReference type="EMBL" id="KAL1519435.1"/>
    </source>
</evidence>